<protein>
    <submittedName>
        <fullName evidence="2">Uncharacterized protein</fullName>
    </submittedName>
</protein>
<dbReference type="KEGG" id="ssck:SPSK_03684"/>
<proteinExistence type="predicted"/>
<dbReference type="Proteomes" id="UP000033710">
    <property type="component" value="Unassembled WGS sequence"/>
</dbReference>
<evidence type="ECO:0000313" key="2">
    <source>
        <dbReference type="EMBL" id="KJR82597.1"/>
    </source>
</evidence>
<name>A0A0F2LYQ1_SPOSC</name>
<dbReference type="EMBL" id="AXCR01000010">
    <property type="protein sequence ID" value="KJR82597.1"/>
    <property type="molecule type" value="Genomic_DNA"/>
</dbReference>
<dbReference type="GeneID" id="27665796"/>
<dbReference type="AlphaFoldDB" id="A0A0F2LYQ1"/>
<comment type="caution">
    <text evidence="2">The sequence shown here is derived from an EMBL/GenBank/DDBJ whole genome shotgun (WGS) entry which is preliminary data.</text>
</comment>
<organism evidence="2 3">
    <name type="scientific">Sporothrix schenckii 1099-18</name>
    <dbReference type="NCBI Taxonomy" id="1397361"/>
    <lineage>
        <taxon>Eukaryota</taxon>
        <taxon>Fungi</taxon>
        <taxon>Dikarya</taxon>
        <taxon>Ascomycota</taxon>
        <taxon>Pezizomycotina</taxon>
        <taxon>Sordariomycetes</taxon>
        <taxon>Sordariomycetidae</taxon>
        <taxon>Ophiostomatales</taxon>
        <taxon>Ophiostomataceae</taxon>
        <taxon>Sporothrix</taxon>
    </lineage>
</organism>
<sequence length="123" mass="12988">MASPGGWGLHGLTITSQAPLLTDSTAGRKPSKAVGTVGRHRRPPVLDAGETANNQCLGRAKRGTNALAPVLSLQRHIRLSKGAALQLDMLELAVGDWRAGIDSDITPHDEAVRCCTLETTRSV</sequence>
<feature type="region of interest" description="Disordered" evidence="1">
    <location>
        <begin position="20"/>
        <end position="52"/>
    </location>
</feature>
<accession>A0A0F2LYQ1</accession>
<evidence type="ECO:0000256" key="1">
    <source>
        <dbReference type="SAM" id="MobiDB-lite"/>
    </source>
</evidence>
<gene>
    <name evidence="2" type="ORF">SPSK_03684</name>
</gene>
<dbReference type="RefSeq" id="XP_016585273.1">
    <property type="nucleotide sequence ID" value="XM_016730519.1"/>
</dbReference>
<dbReference type="VEuPathDB" id="FungiDB:SPSK_03684"/>
<reference evidence="2 3" key="2">
    <citation type="journal article" date="2015" name="Eukaryot. Cell">
        <title>Asexual propagation of a virulent clone complex in a human and feline outbreak of sporotrichosis.</title>
        <authorList>
            <person name="Teixeira Mde M."/>
            <person name="Rodrigues A.M."/>
            <person name="Tsui C.K."/>
            <person name="de Almeida L.G."/>
            <person name="Van Diepeningen A.D."/>
            <person name="van den Ende B.G."/>
            <person name="Fernandes G.F."/>
            <person name="Kano R."/>
            <person name="Hamelin R.C."/>
            <person name="Lopes-Bezerra L.M."/>
            <person name="Vasconcelos A.T."/>
            <person name="de Hoog S."/>
            <person name="de Camargo Z.P."/>
            <person name="Felipe M.S."/>
        </authorList>
    </citation>
    <scope>NUCLEOTIDE SEQUENCE [LARGE SCALE GENOMIC DNA]</scope>
    <source>
        <strain evidence="2 3">1099-18</strain>
    </source>
</reference>
<reference evidence="2 3" key="1">
    <citation type="journal article" date="2014" name="BMC Genomics">
        <title>Comparative genomics of the major fungal agents of human and animal Sporotrichosis: Sporothrix schenckii and Sporothrix brasiliensis.</title>
        <authorList>
            <person name="Teixeira M.M."/>
            <person name="de Almeida L.G."/>
            <person name="Kubitschek-Barreira P."/>
            <person name="Alves F.L."/>
            <person name="Kioshima E.S."/>
            <person name="Abadio A.K."/>
            <person name="Fernandes L."/>
            <person name="Derengowski L.S."/>
            <person name="Ferreira K.S."/>
            <person name="Souza R.C."/>
            <person name="Ruiz J.C."/>
            <person name="de Andrade N.C."/>
            <person name="Paes H.C."/>
            <person name="Nicola A.M."/>
            <person name="Albuquerque P."/>
            <person name="Gerber A.L."/>
            <person name="Martins V.P."/>
            <person name="Peconick L.D."/>
            <person name="Neto A.V."/>
            <person name="Chaucanez C.B."/>
            <person name="Silva P.A."/>
            <person name="Cunha O.L."/>
            <person name="de Oliveira F.F."/>
            <person name="dos Santos T.C."/>
            <person name="Barros A.L."/>
            <person name="Soares M.A."/>
            <person name="de Oliveira L.M."/>
            <person name="Marini M.M."/>
            <person name="Villalobos-Duno H."/>
            <person name="Cunha M.M."/>
            <person name="de Hoog S."/>
            <person name="da Silveira J.F."/>
            <person name="Henrissat B."/>
            <person name="Nino-Vega G.A."/>
            <person name="Cisalpino P.S."/>
            <person name="Mora-Montes H.M."/>
            <person name="Almeida S.R."/>
            <person name="Stajich J.E."/>
            <person name="Lopes-Bezerra L.M."/>
            <person name="Vasconcelos A.T."/>
            <person name="Felipe M.S."/>
        </authorList>
    </citation>
    <scope>NUCLEOTIDE SEQUENCE [LARGE SCALE GENOMIC DNA]</scope>
    <source>
        <strain evidence="2 3">1099-18</strain>
    </source>
</reference>
<evidence type="ECO:0000313" key="3">
    <source>
        <dbReference type="Proteomes" id="UP000033710"/>
    </source>
</evidence>